<gene>
    <name evidence="2" type="ORF">J2S17_002693</name>
</gene>
<sequence>MNSNDVALIEEAHNTFIGRLFTLGGSVLFFIGSLVAAIVGYQSYMRLLDEHPK</sequence>
<name>A0ABU0AHS2_9BACI</name>
<organism evidence="2 3">
    <name type="scientific">Cytobacillus purgationiresistens</name>
    <dbReference type="NCBI Taxonomy" id="863449"/>
    <lineage>
        <taxon>Bacteria</taxon>
        <taxon>Bacillati</taxon>
        <taxon>Bacillota</taxon>
        <taxon>Bacilli</taxon>
        <taxon>Bacillales</taxon>
        <taxon>Bacillaceae</taxon>
        <taxon>Cytobacillus</taxon>
    </lineage>
</organism>
<keyword evidence="1" id="KW-0472">Membrane</keyword>
<dbReference type="EMBL" id="JAUSUB010000010">
    <property type="protein sequence ID" value="MDQ0270808.1"/>
    <property type="molecule type" value="Genomic_DNA"/>
</dbReference>
<keyword evidence="1" id="KW-1133">Transmembrane helix</keyword>
<reference evidence="2 3" key="1">
    <citation type="submission" date="2023-07" db="EMBL/GenBank/DDBJ databases">
        <title>Genomic Encyclopedia of Type Strains, Phase IV (KMG-IV): sequencing the most valuable type-strain genomes for metagenomic binning, comparative biology and taxonomic classification.</title>
        <authorList>
            <person name="Goeker M."/>
        </authorList>
    </citation>
    <scope>NUCLEOTIDE SEQUENCE [LARGE SCALE GENOMIC DNA]</scope>
    <source>
        <strain evidence="2 3">DSM 23494</strain>
    </source>
</reference>
<accession>A0ABU0AHS2</accession>
<feature type="transmembrane region" description="Helical" evidence="1">
    <location>
        <begin position="20"/>
        <end position="41"/>
    </location>
</feature>
<comment type="caution">
    <text evidence="2">The sequence shown here is derived from an EMBL/GenBank/DDBJ whole genome shotgun (WGS) entry which is preliminary data.</text>
</comment>
<evidence type="ECO:0000313" key="3">
    <source>
        <dbReference type="Proteomes" id="UP001238088"/>
    </source>
</evidence>
<keyword evidence="3" id="KW-1185">Reference proteome</keyword>
<evidence type="ECO:0000256" key="1">
    <source>
        <dbReference type="SAM" id="Phobius"/>
    </source>
</evidence>
<dbReference type="Proteomes" id="UP001238088">
    <property type="component" value="Unassembled WGS sequence"/>
</dbReference>
<proteinExistence type="predicted"/>
<keyword evidence="1" id="KW-0812">Transmembrane</keyword>
<dbReference type="RefSeq" id="WP_307475523.1">
    <property type="nucleotide sequence ID" value="NZ_JAUSUB010000010.1"/>
</dbReference>
<protein>
    <submittedName>
        <fullName evidence="2">Uncharacterized protein</fullName>
    </submittedName>
</protein>
<evidence type="ECO:0000313" key="2">
    <source>
        <dbReference type="EMBL" id="MDQ0270808.1"/>
    </source>
</evidence>